<dbReference type="EMBL" id="DS478721">
    <property type="protein sequence ID" value="EDO25647.1"/>
    <property type="molecule type" value="Genomic_DNA"/>
</dbReference>
<dbReference type="InParanoid" id="A8DVW2"/>
<keyword evidence="3" id="KW-1133">Transmembrane helix</keyword>
<accession>A8DVW2</accession>
<proteinExistence type="predicted"/>
<keyword evidence="4" id="KW-0472">Membrane</keyword>
<dbReference type="PhylomeDB" id="A8DVW2"/>
<gene>
    <name evidence="5" type="ORF">NEMVEDRAFT_v1g9857</name>
</gene>
<dbReference type="AlphaFoldDB" id="A8DVW2"/>
<evidence type="ECO:0000256" key="2">
    <source>
        <dbReference type="ARBA" id="ARBA00022692"/>
    </source>
</evidence>
<organism evidence="5 6">
    <name type="scientific">Nematostella vectensis</name>
    <name type="common">Starlet sea anemone</name>
    <dbReference type="NCBI Taxonomy" id="45351"/>
    <lineage>
        <taxon>Eukaryota</taxon>
        <taxon>Metazoa</taxon>
        <taxon>Cnidaria</taxon>
        <taxon>Anthozoa</taxon>
        <taxon>Hexacorallia</taxon>
        <taxon>Actiniaria</taxon>
        <taxon>Edwardsiidae</taxon>
        <taxon>Nematostella</taxon>
    </lineage>
</organism>
<feature type="non-terminal residue" evidence="5">
    <location>
        <position position="78"/>
    </location>
</feature>
<evidence type="ECO:0000313" key="6">
    <source>
        <dbReference type="Proteomes" id="UP000001593"/>
    </source>
</evidence>
<protein>
    <submittedName>
        <fullName evidence="5">Uncharacterized protein</fullName>
    </submittedName>
</protein>
<keyword evidence="6" id="KW-1185">Reference proteome</keyword>
<dbReference type="PANTHER" id="PTHR17920">
    <property type="entry name" value="TRANSMEMBRANE AND COILED-COIL DOMAIN-CONTAINING PROTEIN 4 TMCO4"/>
    <property type="match status" value="1"/>
</dbReference>
<dbReference type="InterPro" id="IPR007941">
    <property type="entry name" value="DUF726"/>
</dbReference>
<dbReference type="Pfam" id="PF05277">
    <property type="entry name" value="DUF726"/>
    <property type="match status" value="1"/>
</dbReference>
<reference evidence="5 6" key="1">
    <citation type="journal article" date="2007" name="Science">
        <title>Sea anemone genome reveals ancestral eumetazoan gene repertoire and genomic organization.</title>
        <authorList>
            <person name="Putnam N.H."/>
            <person name="Srivastava M."/>
            <person name="Hellsten U."/>
            <person name="Dirks B."/>
            <person name="Chapman J."/>
            <person name="Salamov A."/>
            <person name="Terry A."/>
            <person name="Shapiro H."/>
            <person name="Lindquist E."/>
            <person name="Kapitonov V.V."/>
            <person name="Jurka J."/>
            <person name="Genikhovich G."/>
            <person name="Grigoriev I.V."/>
            <person name="Lucas S.M."/>
            <person name="Steele R.E."/>
            <person name="Finnerty J.R."/>
            <person name="Technau U."/>
            <person name="Martindale M.Q."/>
            <person name="Rokhsar D.S."/>
        </authorList>
    </citation>
    <scope>NUCLEOTIDE SEQUENCE [LARGE SCALE GENOMIC DNA]</scope>
    <source>
        <strain evidence="6">CH2 X CH6</strain>
    </source>
</reference>
<feature type="non-terminal residue" evidence="5">
    <location>
        <position position="1"/>
    </location>
</feature>
<dbReference type="PANTHER" id="PTHR17920:SF3">
    <property type="entry name" value="TRANSMEMBRANE AND COILED-COIL DOMAIN-CONTAINING PROTEIN 4"/>
    <property type="match status" value="1"/>
</dbReference>
<sequence length="78" mass="8599">EGLVQDAILLGAPVTADIGDWSAFEKVVAGRIVNGYCKYDWLLKFAYRTAAAQMTIAGLQPVKWENRRMVNIDLSAVV</sequence>
<evidence type="ECO:0000256" key="3">
    <source>
        <dbReference type="ARBA" id="ARBA00022989"/>
    </source>
</evidence>
<dbReference type="Proteomes" id="UP000001593">
    <property type="component" value="Unassembled WGS sequence"/>
</dbReference>
<dbReference type="eggNOG" id="KOG2385">
    <property type="taxonomic scope" value="Eukaryota"/>
</dbReference>
<comment type="subcellular location">
    <subcellularLocation>
        <location evidence="1">Membrane</location>
        <topology evidence="1">Multi-pass membrane protein</topology>
    </subcellularLocation>
</comment>
<evidence type="ECO:0000256" key="1">
    <source>
        <dbReference type="ARBA" id="ARBA00004141"/>
    </source>
</evidence>
<dbReference type="HOGENOM" id="CLU_179690_0_0_1"/>
<keyword evidence="2" id="KW-0812">Transmembrane</keyword>
<dbReference type="OMA" id="CSESSWV"/>
<name>A8DVW2_NEMVE</name>
<evidence type="ECO:0000313" key="5">
    <source>
        <dbReference type="EMBL" id="EDO25647.1"/>
    </source>
</evidence>
<dbReference type="GO" id="GO:0016020">
    <property type="term" value="C:membrane"/>
    <property type="evidence" value="ECO:0007669"/>
    <property type="project" value="UniProtKB-SubCell"/>
</dbReference>
<evidence type="ECO:0000256" key="4">
    <source>
        <dbReference type="ARBA" id="ARBA00023136"/>
    </source>
</evidence>